<comment type="caution">
    <text evidence="15">The sequence shown here is derived from an EMBL/GenBank/DDBJ whole genome shotgun (WGS) entry which is preliminary data.</text>
</comment>
<evidence type="ECO:0000256" key="9">
    <source>
        <dbReference type="ARBA" id="ARBA00051711"/>
    </source>
</evidence>
<name>A0ABD2MJH6_9CUCU</name>
<dbReference type="EMBL" id="JABFTP020000001">
    <property type="protein sequence ID" value="KAL3266544.1"/>
    <property type="molecule type" value="Genomic_DNA"/>
</dbReference>
<evidence type="ECO:0000256" key="6">
    <source>
        <dbReference type="ARBA" id="ARBA00050189"/>
    </source>
</evidence>
<comment type="catalytic activity">
    <reaction evidence="6">
        <text>dopamine + (9Z)-octadecenoyl-CoA = N-(9Z-octadecanoyl)-dopamine + CoA + H(+)</text>
        <dbReference type="Rhea" id="RHEA:51380"/>
        <dbReference type="ChEBI" id="CHEBI:15378"/>
        <dbReference type="ChEBI" id="CHEBI:31883"/>
        <dbReference type="ChEBI" id="CHEBI:57287"/>
        <dbReference type="ChEBI" id="CHEBI:57387"/>
        <dbReference type="ChEBI" id="CHEBI:59905"/>
    </reaction>
    <physiologicalReaction direction="left-to-right" evidence="6">
        <dbReference type="Rhea" id="RHEA:51381"/>
    </physiologicalReaction>
</comment>
<dbReference type="GO" id="GO:0004059">
    <property type="term" value="F:aralkylamine N-acetyltransferase activity"/>
    <property type="evidence" value="ECO:0007669"/>
    <property type="project" value="UniProtKB-EC"/>
</dbReference>
<evidence type="ECO:0000313" key="15">
    <source>
        <dbReference type="EMBL" id="KAL3266544.1"/>
    </source>
</evidence>
<evidence type="ECO:0000256" key="2">
    <source>
        <dbReference type="ARBA" id="ARBA00023315"/>
    </source>
</evidence>
<comment type="catalytic activity">
    <reaction evidence="12">
        <text>dopamine + hexadecanoyl-CoA = N-hexadecanoyl-dopamine + CoA + H(+)</text>
        <dbReference type="Rhea" id="RHEA:51376"/>
        <dbReference type="ChEBI" id="CHEBI:15378"/>
        <dbReference type="ChEBI" id="CHEBI:57287"/>
        <dbReference type="ChEBI" id="CHEBI:57379"/>
        <dbReference type="ChEBI" id="CHEBI:59905"/>
        <dbReference type="ChEBI" id="CHEBI:134058"/>
    </reaction>
    <physiologicalReaction direction="left-to-right" evidence="12">
        <dbReference type="Rhea" id="RHEA:51377"/>
    </physiologicalReaction>
</comment>
<comment type="similarity">
    <text evidence="4">Belongs to the acetyltransferase family. AANAT subfamily.</text>
</comment>
<dbReference type="Pfam" id="PF00583">
    <property type="entry name" value="Acetyltransf_1"/>
    <property type="match status" value="1"/>
</dbReference>
<dbReference type="PROSITE" id="PS51186">
    <property type="entry name" value="GNAT"/>
    <property type="match status" value="1"/>
</dbReference>
<comment type="pathway">
    <text evidence="3">Aromatic compound metabolism; melatonin biosynthesis; melatonin from serotonin: step 1/2.</text>
</comment>
<keyword evidence="1" id="KW-0808">Transferase</keyword>
<comment type="catalytic activity">
    <reaction evidence="11">
        <text>serotonin + hexadecanoyl-CoA = N-hexadecanoyl-serotonin + CoA + H(+)</text>
        <dbReference type="Rhea" id="RHEA:51384"/>
        <dbReference type="ChEBI" id="CHEBI:15378"/>
        <dbReference type="ChEBI" id="CHEBI:57287"/>
        <dbReference type="ChEBI" id="CHEBI:57379"/>
        <dbReference type="ChEBI" id="CHEBI:134059"/>
        <dbReference type="ChEBI" id="CHEBI:350546"/>
    </reaction>
    <physiologicalReaction direction="left-to-right" evidence="11">
        <dbReference type="Rhea" id="RHEA:51385"/>
    </physiologicalReaction>
</comment>
<dbReference type="AlphaFoldDB" id="A0ABD2MJH6"/>
<dbReference type="Gene3D" id="3.40.630.30">
    <property type="match status" value="1"/>
</dbReference>
<gene>
    <name evidence="15" type="ORF">HHI36_010712</name>
</gene>
<feature type="domain" description="N-acetyltransferase" evidence="14">
    <location>
        <begin position="44"/>
        <end position="201"/>
    </location>
</feature>
<dbReference type="FunFam" id="3.40.630.30:FF:000046">
    <property type="entry name" value="Dopamine N-acetyltransferase"/>
    <property type="match status" value="1"/>
</dbReference>
<dbReference type="CDD" id="cd04301">
    <property type="entry name" value="NAT_SF"/>
    <property type="match status" value="1"/>
</dbReference>
<protein>
    <recommendedName>
        <fullName evidence="5">aralkylamine N-acetyltransferase</fullName>
        <ecNumber evidence="5">2.3.1.87</ecNumber>
    </recommendedName>
</protein>
<evidence type="ECO:0000256" key="12">
    <source>
        <dbReference type="ARBA" id="ARBA00052335"/>
    </source>
</evidence>
<evidence type="ECO:0000256" key="3">
    <source>
        <dbReference type="ARBA" id="ARBA00037926"/>
    </source>
</evidence>
<evidence type="ECO:0000256" key="8">
    <source>
        <dbReference type="ARBA" id="ARBA00051284"/>
    </source>
</evidence>
<dbReference type="SUPFAM" id="SSF55729">
    <property type="entry name" value="Acyl-CoA N-acyltransferases (Nat)"/>
    <property type="match status" value="1"/>
</dbReference>
<comment type="catalytic activity">
    <reaction evidence="9">
        <text>dopamine + acetyl-CoA = N-acetyldopamine + CoA + H(+)</text>
        <dbReference type="Rhea" id="RHEA:51388"/>
        <dbReference type="ChEBI" id="CHEBI:15378"/>
        <dbReference type="ChEBI" id="CHEBI:57287"/>
        <dbReference type="ChEBI" id="CHEBI:57288"/>
        <dbReference type="ChEBI" id="CHEBI:59905"/>
        <dbReference type="ChEBI" id="CHEBI:125678"/>
    </reaction>
    <physiologicalReaction direction="left-to-right" evidence="9">
        <dbReference type="Rhea" id="RHEA:51389"/>
    </physiologicalReaction>
</comment>
<accession>A0ABD2MJH6</accession>
<dbReference type="InterPro" id="IPR016181">
    <property type="entry name" value="Acyl_CoA_acyltransferase"/>
</dbReference>
<dbReference type="Proteomes" id="UP001516400">
    <property type="component" value="Unassembled WGS sequence"/>
</dbReference>
<evidence type="ECO:0000256" key="11">
    <source>
        <dbReference type="ARBA" id="ARBA00052178"/>
    </source>
</evidence>
<evidence type="ECO:0000256" key="1">
    <source>
        <dbReference type="ARBA" id="ARBA00022679"/>
    </source>
</evidence>
<evidence type="ECO:0000259" key="14">
    <source>
        <dbReference type="PROSITE" id="PS51186"/>
    </source>
</evidence>
<evidence type="ECO:0000313" key="16">
    <source>
        <dbReference type="Proteomes" id="UP001516400"/>
    </source>
</evidence>
<evidence type="ECO:0000256" key="5">
    <source>
        <dbReference type="ARBA" id="ARBA00039114"/>
    </source>
</evidence>
<comment type="catalytic activity">
    <reaction evidence="10">
        <text>serotonin + (9Z)-octadecenoyl-CoA = N-(9Z-octadecenoyl)-serotonin + CoA + H(+)</text>
        <dbReference type="Rhea" id="RHEA:51392"/>
        <dbReference type="ChEBI" id="CHEBI:15378"/>
        <dbReference type="ChEBI" id="CHEBI:57287"/>
        <dbReference type="ChEBI" id="CHEBI:57387"/>
        <dbReference type="ChEBI" id="CHEBI:134064"/>
        <dbReference type="ChEBI" id="CHEBI:350546"/>
    </reaction>
    <physiologicalReaction direction="left-to-right" evidence="10">
        <dbReference type="Rhea" id="RHEA:51393"/>
    </physiologicalReaction>
</comment>
<dbReference type="PANTHER" id="PTHR20905">
    <property type="entry name" value="N-ACETYLTRANSFERASE-RELATED"/>
    <property type="match status" value="1"/>
</dbReference>
<comment type="catalytic activity">
    <reaction evidence="13">
        <text>serotonin + acetyl-CoA = N-acetylserotonin + CoA + H(+)</text>
        <dbReference type="Rhea" id="RHEA:25217"/>
        <dbReference type="ChEBI" id="CHEBI:15378"/>
        <dbReference type="ChEBI" id="CHEBI:17697"/>
        <dbReference type="ChEBI" id="CHEBI:57287"/>
        <dbReference type="ChEBI" id="CHEBI:57288"/>
        <dbReference type="ChEBI" id="CHEBI:350546"/>
        <dbReference type="EC" id="2.3.1.87"/>
    </reaction>
    <physiologicalReaction direction="left-to-right" evidence="13">
        <dbReference type="Rhea" id="RHEA:25218"/>
    </physiologicalReaction>
</comment>
<sequence length="219" mass="25429">MQFEPIQESRYNEILEYLKHHFHDEPLNVAVGLFKKGQTCERLEDYDLNTMKDGLSLVALDPETGRIAGAILNGISHRGDVEQELEKMKCIDDIKFHRLMGLLFTHNADVELFKKYHVEKIFELRILSVDADFRGKGLAQKLVEKSEELAKEQGFTLLKVDATSFYTQKICEKFGFKTVKTIVYRDYKDADGRFIYETSPPHDTYKIMVKDLLCRPENV</sequence>
<dbReference type="InterPro" id="IPR000182">
    <property type="entry name" value="GNAT_dom"/>
</dbReference>
<evidence type="ECO:0000256" key="10">
    <source>
        <dbReference type="ARBA" id="ARBA00051823"/>
    </source>
</evidence>
<dbReference type="EC" id="2.3.1.87" evidence="5"/>
<evidence type="ECO:0000256" key="7">
    <source>
        <dbReference type="ARBA" id="ARBA00050849"/>
    </source>
</evidence>
<proteinExistence type="inferred from homology"/>
<dbReference type="PANTHER" id="PTHR20905:SF32">
    <property type="entry name" value="ARYLALKYLAMINE N-ACETYLTRANSFERASE-LIKE 7, ISOFORM A"/>
    <property type="match status" value="1"/>
</dbReference>
<keyword evidence="2" id="KW-0012">Acyltransferase</keyword>
<reference evidence="15 16" key="1">
    <citation type="journal article" date="2021" name="BMC Biol.">
        <title>Horizontally acquired antibacterial genes associated with adaptive radiation of ladybird beetles.</title>
        <authorList>
            <person name="Li H.S."/>
            <person name="Tang X.F."/>
            <person name="Huang Y.H."/>
            <person name="Xu Z.Y."/>
            <person name="Chen M.L."/>
            <person name="Du X.Y."/>
            <person name="Qiu B.Y."/>
            <person name="Chen P.T."/>
            <person name="Zhang W."/>
            <person name="Slipinski A."/>
            <person name="Escalona H.E."/>
            <person name="Waterhouse R.M."/>
            <person name="Zwick A."/>
            <person name="Pang H."/>
        </authorList>
    </citation>
    <scope>NUCLEOTIDE SEQUENCE [LARGE SCALE GENOMIC DNA]</scope>
    <source>
        <strain evidence="15">SYSU2018</strain>
    </source>
</reference>
<organism evidence="15 16">
    <name type="scientific">Cryptolaemus montrouzieri</name>
    <dbReference type="NCBI Taxonomy" id="559131"/>
    <lineage>
        <taxon>Eukaryota</taxon>
        <taxon>Metazoa</taxon>
        <taxon>Ecdysozoa</taxon>
        <taxon>Arthropoda</taxon>
        <taxon>Hexapoda</taxon>
        <taxon>Insecta</taxon>
        <taxon>Pterygota</taxon>
        <taxon>Neoptera</taxon>
        <taxon>Endopterygota</taxon>
        <taxon>Coleoptera</taxon>
        <taxon>Polyphaga</taxon>
        <taxon>Cucujiformia</taxon>
        <taxon>Coccinelloidea</taxon>
        <taxon>Coccinellidae</taxon>
        <taxon>Scymninae</taxon>
        <taxon>Scymnini</taxon>
        <taxon>Cryptolaemus</taxon>
    </lineage>
</organism>
<comment type="catalytic activity">
    <reaction evidence="7">
        <text>serotonin + octadecanoyl-CoA = N-octadecanoyl-serotonin + CoA + H(+)</text>
        <dbReference type="Rhea" id="RHEA:51400"/>
        <dbReference type="ChEBI" id="CHEBI:15378"/>
        <dbReference type="ChEBI" id="CHEBI:57287"/>
        <dbReference type="ChEBI" id="CHEBI:57394"/>
        <dbReference type="ChEBI" id="CHEBI:134065"/>
        <dbReference type="ChEBI" id="CHEBI:350546"/>
    </reaction>
    <physiologicalReaction direction="left-to-right" evidence="7">
        <dbReference type="Rhea" id="RHEA:51401"/>
    </physiologicalReaction>
</comment>
<evidence type="ECO:0000256" key="4">
    <source>
        <dbReference type="ARBA" id="ARBA00038182"/>
    </source>
</evidence>
<evidence type="ECO:0000256" key="13">
    <source>
        <dbReference type="ARBA" id="ARBA00052491"/>
    </source>
</evidence>
<comment type="catalytic activity">
    <reaction evidence="8">
        <text>serotonin + (5Z,8Z,11Z,14Z)-eicosatetraenoyl-CoA = N-[(5Z,8Z,11Z,14Z)-eicosatetraenoyl]-serotonin + CoA + H(+)</text>
        <dbReference type="Rhea" id="RHEA:51396"/>
        <dbReference type="ChEBI" id="CHEBI:15378"/>
        <dbReference type="ChEBI" id="CHEBI:57287"/>
        <dbReference type="ChEBI" id="CHEBI:57368"/>
        <dbReference type="ChEBI" id="CHEBI:132255"/>
        <dbReference type="ChEBI" id="CHEBI:350546"/>
    </reaction>
    <physiologicalReaction direction="left-to-right" evidence="8">
        <dbReference type="Rhea" id="RHEA:51397"/>
    </physiologicalReaction>
</comment>
<keyword evidence="16" id="KW-1185">Reference proteome</keyword>